<dbReference type="InterPro" id="IPR016084">
    <property type="entry name" value="Haem_Oase-like_multi-hlx"/>
</dbReference>
<dbReference type="Proteomes" id="UP000076661">
    <property type="component" value="Unassembled WGS sequence"/>
</dbReference>
<evidence type="ECO:0000313" key="2">
    <source>
        <dbReference type="Proteomes" id="UP000076661"/>
    </source>
</evidence>
<dbReference type="SUPFAM" id="SSF48613">
    <property type="entry name" value="Heme oxygenase-like"/>
    <property type="match status" value="1"/>
</dbReference>
<protein>
    <recommendedName>
        <fullName evidence="3">Iron-containing redox enzyme family protein</fullName>
    </recommendedName>
</protein>
<reference evidence="1 2" key="1">
    <citation type="submission" date="2013-07" db="EMBL/GenBank/DDBJ databases">
        <title>Comparative Genomic and Metabolomic Analysis of Twelve Strains of Pseudoalteromonas luteoviolacea.</title>
        <authorList>
            <person name="Vynne N.G."/>
            <person name="Mansson M."/>
            <person name="Gram L."/>
        </authorList>
    </citation>
    <scope>NUCLEOTIDE SEQUENCE [LARGE SCALE GENOMIC DNA]</scope>
    <source>
        <strain evidence="1 2">S4060-1</strain>
    </source>
</reference>
<evidence type="ECO:0000313" key="1">
    <source>
        <dbReference type="EMBL" id="KZN60339.1"/>
    </source>
</evidence>
<gene>
    <name evidence="1" type="ORF">N478_07220</name>
</gene>
<dbReference type="Gene3D" id="1.20.910.10">
    <property type="entry name" value="Heme oxygenase-like"/>
    <property type="match status" value="1"/>
</dbReference>
<proteinExistence type="predicted"/>
<organism evidence="1 2">
    <name type="scientific">Pseudoalteromonas luteoviolacea S4060-1</name>
    <dbReference type="NCBI Taxonomy" id="1365257"/>
    <lineage>
        <taxon>Bacteria</taxon>
        <taxon>Pseudomonadati</taxon>
        <taxon>Pseudomonadota</taxon>
        <taxon>Gammaproteobacteria</taxon>
        <taxon>Alteromonadales</taxon>
        <taxon>Pseudoalteromonadaceae</taxon>
        <taxon>Pseudoalteromonas</taxon>
    </lineage>
</organism>
<comment type="caution">
    <text evidence="1">The sequence shown here is derived from an EMBL/GenBank/DDBJ whole genome shotgun (WGS) entry which is preliminary data.</text>
</comment>
<sequence length="261" mass="30130">MSANNMSQKAELDAFLTALENHKIFKNKYFLHLAENKWSPESYALFRANFFYRTELTVKGIAHVCARAAEVNDMDTLILFSYILGEETGMGNKAHCHEVFMENALNLFGGMEFDLHPLKVVDAKNSRYILPETLAYRERVTSLISNSYQRMLGVAMALETHADHMLTAFREGFRLTREHLDKEQYLSKVEIYFNAHVDNGVEERHAEDARQCVINNCQSQSDLNEIMFGANEMLKVQEEMWEAMYEKTLQLEAQEQGEAYA</sequence>
<name>A0A161Y1D2_9GAMM</name>
<dbReference type="PATRIC" id="fig|1365257.3.peg.4848"/>
<evidence type="ECO:0008006" key="3">
    <source>
        <dbReference type="Google" id="ProtNLM"/>
    </source>
</evidence>
<accession>A0A161Y1D2</accession>
<dbReference type="AlphaFoldDB" id="A0A161Y1D2"/>
<dbReference type="EMBL" id="AUXX01000056">
    <property type="protein sequence ID" value="KZN60339.1"/>
    <property type="molecule type" value="Genomic_DNA"/>
</dbReference>
<dbReference type="Pfam" id="PF14518">
    <property type="entry name" value="Haem_oxygenas_2"/>
    <property type="match status" value="1"/>
</dbReference>
<dbReference type="RefSeq" id="WP_063382963.1">
    <property type="nucleotide sequence ID" value="NZ_AUXX01000056.1"/>
</dbReference>